<protein>
    <submittedName>
        <fullName evidence="1">Uncharacterized protein</fullName>
    </submittedName>
</protein>
<keyword evidence="2" id="KW-1185">Reference proteome</keyword>
<proteinExistence type="predicted"/>
<reference evidence="1 2" key="1">
    <citation type="submission" date="2018-06" db="EMBL/GenBank/DDBJ databases">
        <title>Comparative genomics reveals the genomic features of Rhizophagus irregularis, R. cerebriforme, R. diaphanum and Gigaspora rosea, and their symbiotic lifestyle signature.</title>
        <authorList>
            <person name="Morin E."/>
            <person name="San Clemente H."/>
            <person name="Chen E.C.H."/>
            <person name="De La Providencia I."/>
            <person name="Hainaut M."/>
            <person name="Kuo A."/>
            <person name="Kohler A."/>
            <person name="Murat C."/>
            <person name="Tang N."/>
            <person name="Roy S."/>
            <person name="Loubradou J."/>
            <person name="Henrissat B."/>
            <person name="Grigoriev I.V."/>
            <person name="Corradi N."/>
            <person name="Roux C."/>
            <person name="Martin F.M."/>
        </authorList>
    </citation>
    <scope>NUCLEOTIDE SEQUENCE [LARGE SCALE GENOMIC DNA]</scope>
    <source>
        <strain evidence="1 2">DAOM 227022</strain>
    </source>
</reference>
<dbReference type="EMBL" id="QKYT01000008">
    <property type="protein sequence ID" value="RIA99004.1"/>
    <property type="molecule type" value="Genomic_DNA"/>
</dbReference>
<dbReference type="AlphaFoldDB" id="A0A397TVV3"/>
<name>A0A397TVV3_9GLOM</name>
<dbReference type="OrthoDB" id="2436307at2759"/>
<dbReference type="STRING" id="658196.A0A397TVV3"/>
<sequence length="122" mass="14902">PKFNHKELHIENLLEFLGLQSFDGKFLPNKSFYDFFYKNDLNDLEQEIEKEIGNIKEIKEVLSTCVSMNYLKEIMFENFKDECEMCYEKAEKVLEKMIEDEEKRKFISEKAKRWIRNWVNEK</sequence>
<evidence type="ECO:0000313" key="2">
    <source>
        <dbReference type="Proteomes" id="UP000265703"/>
    </source>
</evidence>
<gene>
    <name evidence="1" type="ORF">C1645_748260</name>
</gene>
<organism evidence="1 2">
    <name type="scientific">Glomus cerebriforme</name>
    <dbReference type="NCBI Taxonomy" id="658196"/>
    <lineage>
        <taxon>Eukaryota</taxon>
        <taxon>Fungi</taxon>
        <taxon>Fungi incertae sedis</taxon>
        <taxon>Mucoromycota</taxon>
        <taxon>Glomeromycotina</taxon>
        <taxon>Glomeromycetes</taxon>
        <taxon>Glomerales</taxon>
        <taxon>Glomeraceae</taxon>
        <taxon>Glomus</taxon>
    </lineage>
</organism>
<feature type="non-terminal residue" evidence="1">
    <location>
        <position position="1"/>
    </location>
</feature>
<comment type="caution">
    <text evidence="1">The sequence shown here is derived from an EMBL/GenBank/DDBJ whole genome shotgun (WGS) entry which is preliminary data.</text>
</comment>
<accession>A0A397TVV3</accession>
<evidence type="ECO:0000313" key="1">
    <source>
        <dbReference type="EMBL" id="RIA99004.1"/>
    </source>
</evidence>
<dbReference type="Proteomes" id="UP000265703">
    <property type="component" value="Unassembled WGS sequence"/>
</dbReference>